<dbReference type="GO" id="GO:0004672">
    <property type="term" value="F:protein kinase activity"/>
    <property type="evidence" value="ECO:0007669"/>
    <property type="project" value="InterPro"/>
</dbReference>
<dbReference type="PANTHER" id="PTHR24056">
    <property type="entry name" value="CELL DIVISION PROTEIN KINASE"/>
    <property type="match status" value="1"/>
</dbReference>
<feature type="compositionally biased region" description="Basic and acidic residues" evidence="4">
    <location>
        <begin position="40"/>
        <end position="50"/>
    </location>
</feature>
<evidence type="ECO:0000313" key="7">
    <source>
        <dbReference type="Proteomes" id="UP000619265"/>
    </source>
</evidence>
<protein>
    <recommendedName>
        <fullName evidence="5">Protein kinase domain-containing protein</fullName>
    </recommendedName>
</protein>
<dbReference type="PANTHER" id="PTHR24056:SF358">
    <property type="entry name" value="PROTEIN KINASE DOMAIN-CONTAINING PROTEIN"/>
    <property type="match status" value="1"/>
</dbReference>
<dbReference type="GO" id="GO:0005524">
    <property type="term" value="F:ATP binding"/>
    <property type="evidence" value="ECO:0007669"/>
    <property type="project" value="UniProtKB-KW"/>
</dbReference>
<dbReference type="InterPro" id="IPR050108">
    <property type="entry name" value="CDK"/>
</dbReference>
<sequence>MGCLLSTSATEQRPTNDADNRRRRRSTEDNPVTDGVPTVRAREDAAEKGRQNKTRYTGDFPAPDRRKPRQDLFLKNQQGWPTWLVDFAGDAIKDWAPRRANTFEKLAKVKCYMKQLLSGLEHCHSRGVLHRDIKGSNLLIDNEGILKIADFGLATFYEPGQKQPMTSRVVTLWYRPPELLLGATFYGIGVDLWSAGCILAELLSGKPIMPGRTEVEQLHKIFKLCGSPSEEYWRKYRLPNATLFKPQQPYKRCVAETFKDFPPSSLPLIESLLSIDPGERVTATAALNSEFFTTEPYACEASSLPKYPPSKELDVKLRDEEARRQRGLSGKANAVDGVRRVRARERVGRAVPAPEANAEIQGNLDRWRIVTQANAKSKSEKFPPPHQDGAVGHPLDTSRKGPVSFGAPDVSFGSSIFNSKPSGSVKSIGAGGGPSRRKTNKDDNHRASSQKFIRAFKPSSIGLSMDLIFKAKKPVAEVSGS</sequence>
<evidence type="ECO:0000256" key="1">
    <source>
        <dbReference type="ARBA" id="ARBA00006485"/>
    </source>
</evidence>
<dbReference type="AlphaFoldDB" id="A0A833Y5S1"/>
<feature type="region of interest" description="Disordered" evidence="4">
    <location>
        <begin position="1"/>
        <end position="67"/>
    </location>
</feature>
<accession>A0A833Y5S1</accession>
<evidence type="ECO:0000259" key="5">
    <source>
        <dbReference type="PROSITE" id="PS50011"/>
    </source>
</evidence>
<dbReference type="Gramene" id="Jr02_00380_p1">
    <property type="protein sequence ID" value="cds.Jr02_00380_p1"/>
    <property type="gene ID" value="Jr02_00380"/>
</dbReference>
<evidence type="ECO:0000256" key="4">
    <source>
        <dbReference type="SAM" id="MobiDB-lite"/>
    </source>
</evidence>
<name>A0A833Y5S1_JUGRE</name>
<dbReference type="InterPro" id="IPR011009">
    <property type="entry name" value="Kinase-like_dom_sf"/>
</dbReference>
<reference evidence="6" key="2">
    <citation type="submission" date="2020-03" db="EMBL/GenBank/DDBJ databases">
        <title>Walnut 2.0.</title>
        <authorList>
            <person name="Marrano A."/>
            <person name="Britton M."/>
            <person name="Zimin A.V."/>
            <person name="Zaini P.A."/>
            <person name="Workman R."/>
            <person name="Puiu D."/>
            <person name="Bianco L."/>
            <person name="Allen B.J."/>
            <person name="Troggio M."/>
            <person name="Leslie C.A."/>
            <person name="Timp W."/>
            <person name="Dendekar A."/>
            <person name="Salzberg S.L."/>
            <person name="Neale D.B."/>
        </authorList>
    </citation>
    <scope>NUCLEOTIDE SEQUENCE</scope>
    <source>
        <tissue evidence="6">Leaves</tissue>
    </source>
</reference>
<evidence type="ECO:0000313" key="6">
    <source>
        <dbReference type="EMBL" id="KAF5476502.1"/>
    </source>
</evidence>
<dbReference type="SUPFAM" id="SSF56112">
    <property type="entry name" value="Protein kinase-like (PK-like)"/>
    <property type="match status" value="1"/>
</dbReference>
<keyword evidence="3" id="KW-0067">ATP-binding</keyword>
<feature type="region of interest" description="Disordered" evidence="4">
    <location>
        <begin position="373"/>
        <end position="404"/>
    </location>
</feature>
<feature type="compositionally biased region" description="Polar residues" evidence="4">
    <location>
        <begin position="1"/>
        <end position="13"/>
    </location>
</feature>
<feature type="region of interest" description="Disordered" evidence="4">
    <location>
        <begin position="416"/>
        <end position="453"/>
    </location>
</feature>
<feature type="domain" description="Protein kinase" evidence="5">
    <location>
        <begin position="1"/>
        <end position="292"/>
    </location>
</feature>
<organism evidence="6 7">
    <name type="scientific">Juglans regia</name>
    <name type="common">English walnut</name>
    <dbReference type="NCBI Taxonomy" id="51240"/>
    <lineage>
        <taxon>Eukaryota</taxon>
        <taxon>Viridiplantae</taxon>
        <taxon>Streptophyta</taxon>
        <taxon>Embryophyta</taxon>
        <taxon>Tracheophyta</taxon>
        <taxon>Spermatophyta</taxon>
        <taxon>Magnoliopsida</taxon>
        <taxon>eudicotyledons</taxon>
        <taxon>Gunneridae</taxon>
        <taxon>Pentapetalae</taxon>
        <taxon>rosids</taxon>
        <taxon>fabids</taxon>
        <taxon>Fagales</taxon>
        <taxon>Juglandaceae</taxon>
        <taxon>Juglans</taxon>
    </lineage>
</organism>
<evidence type="ECO:0000256" key="3">
    <source>
        <dbReference type="ARBA" id="ARBA00022840"/>
    </source>
</evidence>
<gene>
    <name evidence="6" type="ORF">F2P56_003251</name>
</gene>
<proteinExistence type="inferred from homology"/>
<keyword evidence="2" id="KW-0547">Nucleotide-binding</keyword>
<dbReference type="SMART" id="SM00220">
    <property type="entry name" value="S_TKc"/>
    <property type="match status" value="1"/>
</dbReference>
<comment type="caution">
    <text evidence="6">The sequence shown here is derived from an EMBL/GenBank/DDBJ whole genome shotgun (WGS) entry which is preliminary data.</text>
</comment>
<dbReference type="FunFam" id="1.10.510.10:FF:000043">
    <property type="entry name" value="probable serine/threonine-protein kinase At1g54610"/>
    <property type="match status" value="1"/>
</dbReference>
<dbReference type="Pfam" id="PF00069">
    <property type="entry name" value="Pkinase"/>
    <property type="match status" value="1"/>
</dbReference>
<evidence type="ECO:0000256" key="2">
    <source>
        <dbReference type="ARBA" id="ARBA00022741"/>
    </source>
</evidence>
<comment type="similarity">
    <text evidence="1">Belongs to the protein kinase superfamily. CMGC Ser/Thr protein kinase family. CDC2/CDKX subfamily.</text>
</comment>
<dbReference type="InterPro" id="IPR008271">
    <property type="entry name" value="Ser/Thr_kinase_AS"/>
</dbReference>
<reference evidence="6" key="1">
    <citation type="submission" date="2015-10" db="EMBL/GenBank/DDBJ databases">
        <authorList>
            <person name="Martinez-Garcia P.J."/>
            <person name="Crepeau M.W."/>
            <person name="Puiu D."/>
            <person name="Gonzalez-Ibeas D."/>
            <person name="Whalen J."/>
            <person name="Stevens K."/>
            <person name="Paul R."/>
            <person name="Butterfield T."/>
            <person name="Britton M."/>
            <person name="Reagan R."/>
            <person name="Chakraborty S."/>
            <person name="Walawage S.L."/>
            <person name="Vasquez-Gross H.A."/>
            <person name="Cardeno C."/>
            <person name="Famula R."/>
            <person name="Pratt K."/>
            <person name="Kuruganti S."/>
            <person name="Aradhya M.K."/>
            <person name="Leslie C.A."/>
            <person name="Dandekar A.M."/>
            <person name="Salzberg S.L."/>
            <person name="Wegrzyn J.L."/>
            <person name="Langley C.H."/>
            <person name="Neale D.B."/>
        </authorList>
    </citation>
    <scope>NUCLEOTIDE SEQUENCE</scope>
    <source>
        <tissue evidence="6">Leaves</tissue>
    </source>
</reference>
<dbReference type="Gene3D" id="1.10.510.10">
    <property type="entry name" value="Transferase(Phosphotransferase) domain 1"/>
    <property type="match status" value="1"/>
</dbReference>
<dbReference type="Proteomes" id="UP000619265">
    <property type="component" value="Unassembled WGS sequence"/>
</dbReference>
<dbReference type="PROSITE" id="PS50011">
    <property type="entry name" value="PROTEIN_KINASE_DOM"/>
    <property type="match status" value="1"/>
</dbReference>
<dbReference type="InterPro" id="IPR000719">
    <property type="entry name" value="Prot_kinase_dom"/>
</dbReference>
<dbReference type="PROSITE" id="PS00108">
    <property type="entry name" value="PROTEIN_KINASE_ST"/>
    <property type="match status" value="1"/>
</dbReference>
<feature type="compositionally biased region" description="Polar residues" evidence="4">
    <location>
        <begin position="416"/>
        <end position="425"/>
    </location>
</feature>
<dbReference type="EMBL" id="LIHL02000002">
    <property type="protein sequence ID" value="KAF5476502.1"/>
    <property type="molecule type" value="Genomic_DNA"/>
</dbReference>